<keyword evidence="1" id="KW-0472">Membrane</keyword>
<keyword evidence="1" id="KW-0812">Transmembrane</keyword>
<dbReference type="AlphaFoldDB" id="A0ABD7X932"/>
<dbReference type="RefSeq" id="WP_275000683.1">
    <property type="nucleotide sequence ID" value="NZ_CP118742.1"/>
</dbReference>
<accession>A0ABD7X932</accession>
<dbReference type="EMBL" id="CP118742">
    <property type="protein sequence ID" value="WEA58235.1"/>
    <property type="molecule type" value="Genomic_DNA"/>
</dbReference>
<keyword evidence="1" id="KW-1133">Transmembrane helix</keyword>
<evidence type="ECO:0008006" key="4">
    <source>
        <dbReference type="Google" id="ProtNLM"/>
    </source>
</evidence>
<reference evidence="2 3" key="1">
    <citation type="submission" date="2023-02" db="EMBL/GenBank/DDBJ databases">
        <title>Comparative genomics and fermentation flavor characterization of five lactic acid bacteria reveal flavor biosynthesis metabolic pathways in fermented muskmelon puree.</title>
        <authorList>
            <person name="Yuan L."/>
            <person name="Li M."/>
            <person name="Xu X."/>
            <person name="Lao F."/>
            <person name="Wu J."/>
        </authorList>
    </citation>
    <scope>NUCLEOTIDE SEQUENCE [LARGE SCALE GENOMIC DNA]</scope>
    <source>
        <strain evidence="2 3">Ca-4</strain>
        <plasmid evidence="2 3">unnamed3</plasmid>
    </source>
</reference>
<name>A0ABD7X932_PEDPE</name>
<evidence type="ECO:0000313" key="2">
    <source>
        <dbReference type="EMBL" id="WEA58235.1"/>
    </source>
</evidence>
<protein>
    <recommendedName>
        <fullName evidence="4">DUF1310 family protein</fullName>
    </recommendedName>
</protein>
<evidence type="ECO:0000256" key="1">
    <source>
        <dbReference type="SAM" id="Phobius"/>
    </source>
</evidence>
<evidence type="ECO:0000313" key="3">
    <source>
        <dbReference type="Proteomes" id="UP001214131"/>
    </source>
</evidence>
<dbReference type="Proteomes" id="UP001214131">
    <property type="component" value="Plasmid unnamed3"/>
</dbReference>
<gene>
    <name evidence="2" type="ORF">PWB86_09510</name>
</gene>
<proteinExistence type="predicted"/>
<organism evidence="2 3">
    <name type="scientific">Pediococcus pentosaceus</name>
    <dbReference type="NCBI Taxonomy" id="1255"/>
    <lineage>
        <taxon>Bacteria</taxon>
        <taxon>Bacillati</taxon>
        <taxon>Bacillota</taxon>
        <taxon>Bacilli</taxon>
        <taxon>Lactobacillales</taxon>
        <taxon>Lactobacillaceae</taxon>
        <taxon>Pediococcus</taxon>
    </lineage>
</organism>
<geneLocation type="plasmid" evidence="2 3">
    <name>unnamed3</name>
</geneLocation>
<sequence length="139" mass="15831">MSNLTMYVICGLIGVSIILIWNVISAHFRISELDGSATRMETNILTLQKLVIQMKLSSAKVGSVYAIEGRVLCETELSCMMEYKDISFIGVYKGMGQGLDIRFETSDHQMVRLKINDDFMISDVSKEDKEKFKQEYNLE</sequence>
<keyword evidence="2" id="KW-0614">Plasmid</keyword>
<feature type="transmembrane region" description="Helical" evidence="1">
    <location>
        <begin position="6"/>
        <end position="24"/>
    </location>
</feature>